<evidence type="ECO:0000313" key="1">
    <source>
        <dbReference type="EMBL" id="CAG9954143.1"/>
    </source>
</evidence>
<reference evidence="1" key="2">
    <citation type="submission" date="2021-10" db="EMBL/GenBank/DDBJ databases">
        <authorList>
            <person name="Piombo E."/>
        </authorList>
    </citation>
    <scope>NUCLEOTIDE SEQUENCE</scope>
</reference>
<sequence>MATSETETTQTGSMAESIAASTRVLHARLNRLIMARLQLALPPRIADPSLYISGLFHIAPIYITFETLWESIVESPPTPAQSGLLIRGTDPLTPATDSEDDSEDKRSSRTERSKPHHELHSALQTLRLPGLMRSAKLKEDLGALTGWPEHVVQEQLDMISESGHLAHFLDHMRRSINSRPHVLIAYAYIFFMALFAGGRFIRASLESVGHGFWDQCPSPIRPNMMACEKDRRDSAESLDASETSRDEKFRGLFESHGFPLGFFHFSTPMDGEDLKREFKKRLSGSETVLTAQEKDDIVKESVCIFENMTLLVRQLDEVCVVSGQDTADTDDMMARLRDSVSVTRERRDLRNSMRRSDNSICSVVRSQGRPNPAKSASENDSDVVHDNYVPPLHPRVAGFSGNELCPGLPKSMRFDQTLPKPNRHHSLNEERAEFSKNASMARYGRNVVSCILFVAFGIMFAGALVTGRKGLLDW</sequence>
<proteinExistence type="predicted"/>
<protein>
    <submittedName>
        <fullName evidence="1">Uncharacterized protein</fullName>
    </submittedName>
</protein>
<keyword evidence="2" id="KW-1185">Reference proteome</keyword>
<comment type="caution">
    <text evidence="1">The sequence shown here is derived from an EMBL/GenBank/DDBJ whole genome shotgun (WGS) entry which is preliminary data.</text>
</comment>
<reference evidence="1" key="1">
    <citation type="submission" date="2020-04" db="EMBL/GenBank/DDBJ databases">
        <authorList>
            <person name="Broberg M."/>
        </authorList>
    </citation>
    <scope>NUCLEOTIDE SEQUENCE</scope>
</reference>
<gene>
    <name evidence="1" type="ORF">CRV2_00014737</name>
</gene>
<dbReference type="Proteomes" id="UP000836387">
    <property type="component" value="Unassembled WGS sequence"/>
</dbReference>
<accession>A0ACA9UP83</accession>
<name>A0ACA9UP83_BIOOC</name>
<evidence type="ECO:0000313" key="2">
    <source>
        <dbReference type="Proteomes" id="UP000836387"/>
    </source>
</evidence>
<organism evidence="1 2">
    <name type="scientific">Clonostachys rosea f. rosea IK726</name>
    <dbReference type="NCBI Taxonomy" id="1349383"/>
    <lineage>
        <taxon>Eukaryota</taxon>
        <taxon>Fungi</taxon>
        <taxon>Dikarya</taxon>
        <taxon>Ascomycota</taxon>
        <taxon>Pezizomycotina</taxon>
        <taxon>Sordariomycetes</taxon>
        <taxon>Hypocreomycetidae</taxon>
        <taxon>Hypocreales</taxon>
        <taxon>Bionectriaceae</taxon>
        <taxon>Clonostachys</taxon>
    </lineage>
</organism>
<dbReference type="EMBL" id="CADEHS020000564">
    <property type="protein sequence ID" value="CAG9954143.1"/>
    <property type="molecule type" value="Genomic_DNA"/>
</dbReference>